<organism evidence="4">
    <name type="scientific">hydrocarbon metagenome</name>
    <dbReference type="NCBI Taxonomy" id="938273"/>
    <lineage>
        <taxon>unclassified sequences</taxon>
        <taxon>metagenomes</taxon>
        <taxon>ecological metagenomes</taxon>
    </lineage>
</organism>
<evidence type="ECO:0000256" key="1">
    <source>
        <dbReference type="SAM" id="Coils"/>
    </source>
</evidence>
<dbReference type="GO" id="GO:0004222">
    <property type="term" value="F:metalloendopeptidase activity"/>
    <property type="evidence" value="ECO:0007669"/>
    <property type="project" value="TreeGrafter"/>
</dbReference>
<evidence type="ECO:0000259" key="3">
    <source>
        <dbReference type="Pfam" id="PF01551"/>
    </source>
</evidence>
<keyword evidence="2" id="KW-0472">Membrane</keyword>
<dbReference type="Gene3D" id="2.70.70.10">
    <property type="entry name" value="Glucose Permease (Domain IIA)"/>
    <property type="match status" value="1"/>
</dbReference>
<dbReference type="InterPro" id="IPR011055">
    <property type="entry name" value="Dup_hybrid_motif"/>
</dbReference>
<dbReference type="SUPFAM" id="SSF51261">
    <property type="entry name" value="Duplicated hybrid motif"/>
    <property type="match status" value="1"/>
</dbReference>
<proteinExistence type="predicted"/>
<dbReference type="CDD" id="cd12797">
    <property type="entry name" value="M23_peptidase"/>
    <property type="match status" value="1"/>
</dbReference>
<accession>A0A0W8G5R0</accession>
<dbReference type="InterPro" id="IPR016047">
    <property type="entry name" value="M23ase_b-sheet_dom"/>
</dbReference>
<dbReference type="Pfam" id="PF01551">
    <property type="entry name" value="Peptidase_M23"/>
    <property type="match status" value="1"/>
</dbReference>
<protein>
    <submittedName>
        <fullName evidence="4">Membrane protein</fullName>
    </submittedName>
</protein>
<feature type="domain" description="M23ase beta-sheet core" evidence="3">
    <location>
        <begin position="240"/>
        <end position="334"/>
    </location>
</feature>
<dbReference type="PANTHER" id="PTHR21666">
    <property type="entry name" value="PEPTIDASE-RELATED"/>
    <property type="match status" value="1"/>
</dbReference>
<evidence type="ECO:0000256" key="2">
    <source>
        <dbReference type="SAM" id="Phobius"/>
    </source>
</evidence>
<gene>
    <name evidence="4" type="ORF">ASZ90_001679</name>
</gene>
<dbReference type="InterPro" id="IPR050570">
    <property type="entry name" value="Cell_wall_metabolism_enzyme"/>
</dbReference>
<dbReference type="FunFam" id="2.70.70.10:FF:000006">
    <property type="entry name" value="M23 family peptidase"/>
    <property type="match status" value="1"/>
</dbReference>
<evidence type="ECO:0000313" key="4">
    <source>
        <dbReference type="EMBL" id="KUG28438.1"/>
    </source>
</evidence>
<feature type="coiled-coil region" evidence="1">
    <location>
        <begin position="92"/>
        <end position="126"/>
    </location>
</feature>
<name>A0A0W8G5R0_9ZZZZ</name>
<comment type="caution">
    <text evidence="4">The sequence shown here is derived from an EMBL/GenBank/DDBJ whole genome shotgun (WGS) entry which is preliminary data.</text>
</comment>
<dbReference type="PANTHER" id="PTHR21666:SF270">
    <property type="entry name" value="MUREIN HYDROLASE ACTIVATOR ENVC"/>
    <property type="match status" value="1"/>
</dbReference>
<feature type="transmembrane region" description="Helical" evidence="2">
    <location>
        <begin position="66"/>
        <end position="89"/>
    </location>
</feature>
<dbReference type="AlphaFoldDB" id="A0A0W8G5R0"/>
<keyword evidence="2" id="KW-0812">Transmembrane</keyword>
<dbReference type="EMBL" id="LNQE01000219">
    <property type="protein sequence ID" value="KUG28438.1"/>
    <property type="molecule type" value="Genomic_DNA"/>
</dbReference>
<keyword evidence="1" id="KW-0175">Coiled coil</keyword>
<sequence length="340" mass="38159">MSFSERSERFDTPADRFHFFTNPSARTVRHGIRGMAARRHHMLRDYQIVIFKDQHGVYRKLRLRGWLFFLTLLAIAGMVAANIVLLSYYGEYTLKELELAAAEKTVQEQKSQLLNLSEKIKGIEADLSRIRDFDAKLRLMINLDQEPRNVSPQPEGGDQDFSKKYIPLYRQEMLARNLHKFLHDLGEKASLEKTEQEKLLALFNENKDYLSSTPAIWPTQGWISSEFGERVSPFSGRKEFHKGLDISTTLGTPVYATAAGTVSFAGEGQGSGPTVTIEHRGGITTSYSHLDGVAVTQGQTVSRGEAIGSVGDSGRSTGPHLHYEVRVNGVPVNPMRYILN</sequence>
<reference evidence="4" key="1">
    <citation type="journal article" date="2015" name="Proc. Natl. Acad. Sci. U.S.A.">
        <title>Networks of energetic and metabolic interactions define dynamics in microbial communities.</title>
        <authorList>
            <person name="Embree M."/>
            <person name="Liu J.K."/>
            <person name="Al-Bassam M.M."/>
            <person name="Zengler K."/>
        </authorList>
    </citation>
    <scope>NUCLEOTIDE SEQUENCE</scope>
</reference>
<keyword evidence="2" id="KW-1133">Transmembrane helix</keyword>